<keyword evidence="2" id="KW-1185">Reference proteome</keyword>
<sequence>MSTELTVEDNVKIFINNIVKKYNLNTDTNKITYNPGSGNDDGYMSTTYAVDINDSKQSLHLFLKCALNVTFPGGTAFKSVYTNEIYFYERVIPAYMEFLGKNGVTDSFRNVPECYGSADKKVLALRNLRSDGYDLCDKKFIGNEEHIELVLKTYAKFHAIGFAYKDQKPELYNNLVEGVVDIFSNVSEDLNKQRVEGAKVLIQDFLSRLDPKKDKFILDQSQNIVDKLAEFDLSLRTHTYANYILIHGDCWCNNMMFKYTDSKEYPDDVMLLDWQMIRSASPALDLVYFFYTTAPASEEILKRVDIFLKIYHEELSNQIKQLGSDPDKLYPLSLLKKEWQEYAKFGFCRAFLILKAMLSGKEELPSFDDSDMTEVLKRGSLFNNVDSNHEYIRRLRNLAEHFLLKELI</sequence>
<dbReference type="Proteomes" id="UP001056778">
    <property type="component" value="Chromosome 2"/>
</dbReference>
<accession>A0ACB9TKT2</accession>
<organism evidence="1 2">
    <name type="scientific">Holotrichia oblita</name>
    <name type="common">Chafer beetle</name>
    <dbReference type="NCBI Taxonomy" id="644536"/>
    <lineage>
        <taxon>Eukaryota</taxon>
        <taxon>Metazoa</taxon>
        <taxon>Ecdysozoa</taxon>
        <taxon>Arthropoda</taxon>
        <taxon>Hexapoda</taxon>
        <taxon>Insecta</taxon>
        <taxon>Pterygota</taxon>
        <taxon>Neoptera</taxon>
        <taxon>Endopterygota</taxon>
        <taxon>Coleoptera</taxon>
        <taxon>Polyphaga</taxon>
        <taxon>Scarabaeiformia</taxon>
        <taxon>Scarabaeidae</taxon>
        <taxon>Melolonthinae</taxon>
        <taxon>Holotrichia</taxon>
    </lineage>
</organism>
<evidence type="ECO:0000313" key="2">
    <source>
        <dbReference type="Proteomes" id="UP001056778"/>
    </source>
</evidence>
<reference evidence="1" key="1">
    <citation type="submission" date="2022-04" db="EMBL/GenBank/DDBJ databases">
        <title>Chromosome-scale genome assembly of Holotrichia oblita Faldermann.</title>
        <authorList>
            <person name="Rongchong L."/>
        </authorList>
    </citation>
    <scope>NUCLEOTIDE SEQUENCE</scope>
    <source>
        <strain evidence="1">81SQS9</strain>
    </source>
</reference>
<evidence type="ECO:0000313" key="1">
    <source>
        <dbReference type="EMBL" id="KAI4467405.1"/>
    </source>
</evidence>
<dbReference type="EMBL" id="CM043016">
    <property type="protein sequence ID" value="KAI4467405.1"/>
    <property type="molecule type" value="Genomic_DNA"/>
</dbReference>
<name>A0ACB9TKT2_HOLOL</name>
<protein>
    <submittedName>
        <fullName evidence="1">Uncharacterized protein</fullName>
    </submittedName>
</protein>
<comment type="caution">
    <text evidence="1">The sequence shown here is derived from an EMBL/GenBank/DDBJ whole genome shotgun (WGS) entry which is preliminary data.</text>
</comment>
<gene>
    <name evidence="1" type="ORF">MML48_2g00014036</name>
</gene>
<proteinExistence type="predicted"/>